<dbReference type="KEGG" id="vg:77924003"/>
<sequence>MKSVFAGSGAPPFLAALKRVEAALSRKYSRAGRLPEIGRVLSVDPGKITGVSVFWFWRSTGKPIAWAETLITHDEDRQVLDLMSFLDLLSSSGRVDVLVENFTVHSVKKDPSFLSPVRIGRAFRFAVLLVKWSGKYFHEVEVYMVEPSEMASMDDDRLKALGFFTPGPDHRRDATRHLLVHLKRVRQFLQNSRVKGVRLGGASVDLGYWRVANKGLWEPKVEQNSAVHGRVHVLLNGKSTRRKVRL</sequence>
<dbReference type="Proteomes" id="UP000595472">
    <property type="component" value="Segment"/>
</dbReference>
<reference evidence="1 2" key="1">
    <citation type="submission" date="2020-10" db="EMBL/GenBank/DDBJ databases">
        <authorList>
            <person name="Abad L.A."/>
            <person name="Alter J."/>
            <person name="Becerra C.Y."/>
            <person name="Boehle J."/>
            <person name="Bustos B."/>
            <person name="Connatser B.I."/>
            <person name="Cutright B."/>
            <person name="Gavin J."/>
            <person name="Gomez A.P."/>
            <person name="Grabar K."/>
            <person name="Hur E.Y."/>
            <person name="Ioh M.T."/>
            <person name="Joya-Campos L."/>
            <person name="Lauhon H.N."/>
            <person name="Lee S."/>
            <person name="Maranan R.T."/>
            <person name="Park Y.G."/>
            <person name="Priest M."/>
            <person name="Samuels S.O."/>
            <person name="Sarameh Y.J."/>
            <person name="Schreiber J.M."/>
            <person name="Shepard L."/>
            <person name="Sheth K.J."/>
            <person name="Silva C.A."/>
            <person name="Smyers G.M."/>
            <person name="Tam S."/>
            <person name="Tamura C.M."/>
            <person name="Wucher D.E."/>
            <person name="Donachie S.P."/>
            <person name="Reed F.A."/>
            <person name="Palecanda S."/>
            <person name="Chong R.A."/>
            <person name="Porter M.L."/>
            <person name="Garlena R.A."/>
            <person name="Russell D.A."/>
            <person name="Jacobs-Sera D."/>
            <person name="Hatfull G.F."/>
        </authorList>
    </citation>
    <scope>NUCLEOTIDE SEQUENCE [LARGE SCALE GENOMIC DNA]</scope>
</reference>
<name>A0A7T3KCL3_9CAUD</name>
<gene>
    <name evidence="1" type="primary">75</name>
    <name evidence="1" type="ORF">SEA_WOLLYPOG_75</name>
</gene>
<organism evidence="1 2">
    <name type="scientific">Arthrobacter phage Wollypog</name>
    <dbReference type="NCBI Taxonomy" id="2790985"/>
    <lineage>
        <taxon>Viruses</taxon>
        <taxon>Duplodnaviria</taxon>
        <taxon>Heunggongvirae</taxon>
        <taxon>Uroviricota</taxon>
        <taxon>Caudoviricetes</taxon>
        <taxon>Wollypogvirus</taxon>
        <taxon>Wollypogvirus wollypog</taxon>
    </lineage>
</organism>
<keyword evidence="2" id="KW-1185">Reference proteome</keyword>
<protein>
    <submittedName>
        <fullName evidence="1">RuvC-like resolvase</fullName>
    </submittedName>
</protein>
<evidence type="ECO:0000313" key="2">
    <source>
        <dbReference type="Proteomes" id="UP000595472"/>
    </source>
</evidence>
<dbReference type="RefSeq" id="YP_010648566.1">
    <property type="nucleotide sequence ID" value="NC_070760.1"/>
</dbReference>
<proteinExistence type="predicted"/>
<evidence type="ECO:0000313" key="1">
    <source>
        <dbReference type="EMBL" id="QPX62624.1"/>
    </source>
</evidence>
<dbReference type="EMBL" id="MW055913">
    <property type="protein sequence ID" value="QPX62624.1"/>
    <property type="molecule type" value="Genomic_DNA"/>
</dbReference>
<accession>A0A7T3KCL3</accession>
<dbReference type="GeneID" id="77924003"/>